<dbReference type="PRINTS" id="PR00834">
    <property type="entry name" value="PROTEASES2C"/>
</dbReference>
<evidence type="ECO:0000256" key="2">
    <source>
        <dbReference type="SAM" id="SignalP"/>
    </source>
</evidence>
<evidence type="ECO:0000313" key="4">
    <source>
        <dbReference type="EMBL" id="MDQ0464134.1"/>
    </source>
</evidence>
<evidence type="ECO:0000256" key="1">
    <source>
        <dbReference type="SAM" id="MobiDB-lite"/>
    </source>
</evidence>
<feature type="compositionally biased region" description="Pro residues" evidence="1">
    <location>
        <begin position="45"/>
        <end position="57"/>
    </location>
</feature>
<dbReference type="EMBL" id="JAUSVS010000002">
    <property type="protein sequence ID" value="MDQ0464134.1"/>
    <property type="molecule type" value="Genomic_DNA"/>
</dbReference>
<feature type="region of interest" description="Disordered" evidence="1">
    <location>
        <begin position="187"/>
        <end position="206"/>
    </location>
</feature>
<keyword evidence="5" id="KW-1185">Reference proteome</keyword>
<comment type="caution">
    <text evidence="4">The sequence shown here is derived from an EMBL/GenBank/DDBJ whole genome shotgun (WGS) entry which is preliminary data.</text>
</comment>
<gene>
    <name evidence="4" type="ORF">QO010_001905</name>
</gene>
<dbReference type="Proteomes" id="UP001228905">
    <property type="component" value="Unassembled WGS sequence"/>
</dbReference>
<keyword evidence="2" id="KW-0732">Signal</keyword>
<accession>A0ABU0IQ88</accession>
<organism evidence="4 5">
    <name type="scientific">Caulobacter ginsengisoli</name>
    <dbReference type="NCBI Taxonomy" id="400775"/>
    <lineage>
        <taxon>Bacteria</taxon>
        <taxon>Pseudomonadati</taxon>
        <taxon>Pseudomonadota</taxon>
        <taxon>Alphaproteobacteria</taxon>
        <taxon>Caulobacterales</taxon>
        <taxon>Caulobacteraceae</taxon>
        <taxon>Caulobacter</taxon>
    </lineage>
</organism>
<feature type="chain" id="PRO_5046510022" evidence="2">
    <location>
        <begin position="30"/>
        <end position="432"/>
    </location>
</feature>
<dbReference type="GO" id="GO:0008233">
    <property type="term" value="F:peptidase activity"/>
    <property type="evidence" value="ECO:0007669"/>
    <property type="project" value="UniProtKB-KW"/>
</dbReference>
<keyword evidence="4" id="KW-0645">Protease</keyword>
<evidence type="ECO:0000313" key="5">
    <source>
        <dbReference type="Proteomes" id="UP001228905"/>
    </source>
</evidence>
<keyword evidence="4" id="KW-0378">Hydrolase</keyword>
<name>A0ABU0IQ88_9CAUL</name>
<dbReference type="PANTHER" id="PTHR43019:SF23">
    <property type="entry name" value="PROTEASE DO-LIKE 5, CHLOROPLASTIC"/>
    <property type="match status" value="1"/>
</dbReference>
<dbReference type="SUPFAM" id="SSF50494">
    <property type="entry name" value="Trypsin-like serine proteases"/>
    <property type="match status" value="1"/>
</dbReference>
<feature type="region of interest" description="Disordered" evidence="1">
    <location>
        <begin position="33"/>
        <end position="57"/>
    </location>
</feature>
<dbReference type="RefSeq" id="WP_307348557.1">
    <property type="nucleotide sequence ID" value="NZ_JAUSVS010000002.1"/>
</dbReference>
<dbReference type="InterPro" id="IPR031939">
    <property type="entry name" value="Adhesin_E-like"/>
</dbReference>
<feature type="domain" description="Surface-adhesin protein E-like" evidence="3">
    <location>
        <begin position="102"/>
        <end position="185"/>
    </location>
</feature>
<dbReference type="Pfam" id="PF16747">
    <property type="entry name" value="Adhesin_E"/>
    <property type="match status" value="1"/>
</dbReference>
<dbReference type="InterPro" id="IPR043504">
    <property type="entry name" value="Peptidase_S1_PA_chymotrypsin"/>
</dbReference>
<feature type="signal peptide" evidence="2">
    <location>
        <begin position="1"/>
        <end position="29"/>
    </location>
</feature>
<proteinExistence type="predicted"/>
<evidence type="ECO:0000259" key="3">
    <source>
        <dbReference type="Pfam" id="PF16747"/>
    </source>
</evidence>
<sequence length="432" mass="45680">MLKRRLSASAIFGVLAVCAGLLTAGLAVAQNLPHPKGPRGRDGSAPPPPLLIPAPPALSPGGRAALEPVPALSGKGWVMRGGDTDGEFDVYTYTPSRQPGPAGTVSILAQFRSAEDSRTPQGRAYRYGVMRFFFQCKDRRYAPGNADYYDAQGRVVSSDPGSYQVARLQQVRDGSVAEFVYEAACDKEPPGGPRQFSNRPGYDGPDGDVATGSGWLSARGYIVTASHVVAGGKRIWIYQEGRKLGTATVVRDDPVNDVAFLKPDFDVSAFAGMNVETQPLGLGQRVFTLGYPLVDQLGGGSVKLTSGDISSLTGVDIATQRVDDPRYLQISIPVQSGNSGGPVIDDAGGVVGIVLSKSEMTPDREIMQNVNFALKASYISQTLAGLPQVGKPRAVVARPSFQGTVAEVQSGIFLIVVEEGPTPTVRQTSGRR</sequence>
<protein>
    <submittedName>
        <fullName evidence="4">S1-C subfamily serine protease</fullName>
    </submittedName>
</protein>
<dbReference type="InterPro" id="IPR009003">
    <property type="entry name" value="Peptidase_S1_PA"/>
</dbReference>
<reference evidence="4 5" key="1">
    <citation type="submission" date="2023-07" db="EMBL/GenBank/DDBJ databases">
        <title>Genomic Encyclopedia of Type Strains, Phase IV (KMG-IV): sequencing the most valuable type-strain genomes for metagenomic binning, comparative biology and taxonomic classification.</title>
        <authorList>
            <person name="Goeker M."/>
        </authorList>
    </citation>
    <scope>NUCLEOTIDE SEQUENCE [LARGE SCALE GENOMIC DNA]</scope>
    <source>
        <strain evidence="4 5">DSM 18695</strain>
    </source>
</reference>
<dbReference type="GO" id="GO:0006508">
    <property type="term" value="P:proteolysis"/>
    <property type="evidence" value="ECO:0007669"/>
    <property type="project" value="UniProtKB-KW"/>
</dbReference>
<dbReference type="Pfam" id="PF13365">
    <property type="entry name" value="Trypsin_2"/>
    <property type="match status" value="1"/>
</dbReference>
<dbReference type="InterPro" id="IPR001940">
    <property type="entry name" value="Peptidase_S1C"/>
</dbReference>
<dbReference type="Gene3D" id="2.40.10.10">
    <property type="entry name" value="Trypsin-like serine proteases"/>
    <property type="match status" value="2"/>
</dbReference>
<dbReference type="PANTHER" id="PTHR43019">
    <property type="entry name" value="SERINE ENDOPROTEASE DEGS"/>
    <property type="match status" value="1"/>
</dbReference>